<dbReference type="OrthoDB" id="9812611at2"/>
<reference evidence="3" key="1">
    <citation type="submission" date="2017-02" db="EMBL/GenBank/DDBJ databases">
        <authorList>
            <person name="Varghese N."/>
            <person name="Submissions S."/>
        </authorList>
    </citation>
    <scope>NUCLEOTIDE SEQUENCE [LARGE SCALE GENOMIC DNA]</scope>
    <source>
        <strain evidence="3">USBA 833</strain>
    </source>
</reference>
<feature type="coiled-coil region" evidence="1">
    <location>
        <begin position="122"/>
        <end position="149"/>
    </location>
</feature>
<feature type="non-terminal residue" evidence="2">
    <location>
        <position position="185"/>
    </location>
</feature>
<dbReference type="RefSeq" id="WP_078695819.1">
    <property type="nucleotide sequence ID" value="NZ_FUYH01000004.1"/>
</dbReference>
<gene>
    <name evidence="2" type="ORF">SAMN05443428_104197</name>
</gene>
<accession>A0A1T4WZR5</accession>
<dbReference type="Proteomes" id="UP000190105">
    <property type="component" value="Unassembled WGS sequence"/>
</dbReference>
<dbReference type="AlphaFoldDB" id="A0A1T4WZR5"/>
<name>A0A1T4WZR5_9CLOT</name>
<evidence type="ECO:0000256" key="1">
    <source>
        <dbReference type="SAM" id="Coils"/>
    </source>
</evidence>
<keyword evidence="3" id="KW-1185">Reference proteome</keyword>
<protein>
    <submittedName>
        <fullName evidence="2">Phage regulatory protein, rha family</fullName>
    </submittedName>
</protein>
<dbReference type="InterPro" id="IPR014054">
    <property type="entry name" value="Phage_regulatory_Rha"/>
</dbReference>
<keyword evidence="1" id="KW-0175">Coiled coil</keyword>
<sequence length="185" mass="21570">MNELTVINQNGQLVVDSREVAEMIGKQHSHLLRDIKGYIEILNQSKIGFVDFFIESTYMDSKGEERPCYLLTRKGCDMVANKMTGEKGVIFTAKYVTKFEEMEKQIKNQVITSELSPQLQLLINMELEQKKMKLELQETKKEVQAIKDIIVINPRAEWRKQTNNILNSIGYKTKEYQKVKEEAYK</sequence>
<dbReference type="EMBL" id="FUYH01000004">
    <property type="protein sequence ID" value="SKA82368.1"/>
    <property type="molecule type" value="Genomic_DNA"/>
</dbReference>
<dbReference type="STRING" id="1147123.SAMN05443428_104197"/>
<dbReference type="Pfam" id="PF09669">
    <property type="entry name" value="Phage_pRha"/>
    <property type="match status" value="1"/>
</dbReference>
<dbReference type="NCBIfam" id="TIGR02681">
    <property type="entry name" value="phage_pRha"/>
    <property type="match status" value="1"/>
</dbReference>
<evidence type="ECO:0000313" key="3">
    <source>
        <dbReference type="Proteomes" id="UP000190105"/>
    </source>
</evidence>
<organism evidence="2 3">
    <name type="scientific">Caloramator quimbayensis</name>
    <dbReference type="NCBI Taxonomy" id="1147123"/>
    <lineage>
        <taxon>Bacteria</taxon>
        <taxon>Bacillati</taxon>
        <taxon>Bacillota</taxon>
        <taxon>Clostridia</taxon>
        <taxon>Eubacteriales</taxon>
        <taxon>Clostridiaceae</taxon>
        <taxon>Caloramator</taxon>
    </lineage>
</organism>
<evidence type="ECO:0000313" key="2">
    <source>
        <dbReference type="EMBL" id="SKA82368.1"/>
    </source>
</evidence>
<proteinExistence type="predicted"/>